<gene>
    <name evidence="4" type="ORF">BO94DRAFT_590777</name>
</gene>
<keyword evidence="5" id="KW-1185">Reference proteome</keyword>
<dbReference type="InterPro" id="IPR043129">
    <property type="entry name" value="ATPase_NBD"/>
</dbReference>
<keyword evidence="3" id="KW-0472">Membrane</keyword>
<evidence type="ECO:0000256" key="2">
    <source>
        <dbReference type="ARBA" id="ARBA00022840"/>
    </source>
</evidence>
<dbReference type="RefSeq" id="XP_025462012.1">
    <property type="nucleotide sequence ID" value="XM_025616059.1"/>
</dbReference>
<evidence type="ECO:0000256" key="1">
    <source>
        <dbReference type="ARBA" id="ARBA00022741"/>
    </source>
</evidence>
<dbReference type="CDD" id="cd10170">
    <property type="entry name" value="ASKHA_NBD_HSP70"/>
    <property type="match status" value="1"/>
</dbReference>
<dbReference type="GeneID" id="37118202"/>
<dbReference type="Proteomes" id="UP000246702">
    <property type="component" value="Unassembled WGS sequence"/>
</dbReference>
<dbReference type="AlphaFoldDB" id="A0A317V115"/>
<name>A0A317V115_9EURO</name>
<keyword evidence="1" id="KW-0547">Nucleotide-binding</keyword>
<dbReference type="InterPro" id="IPR013126">
    <property type="entry name" value="Hsp_70_fam"/>
</dbReference>
<dbReference type="Gene3D" id="3.30.420.40">
    <property type="match status" value="2"/>
</dbReference>
<evidence type="ECO:0000313" key="4">
    <source>
        <dbReference type="EMBL" id="PWY67963.1"/>
    </source>
</evidence>
<dbReference type="Gene3D" id="3.90.640.10">
    <property type="entry name" value="Actin, Chain A, domain 4"/>
    <property type="match status" value="1"/>
</dbReference>
<keyword evidence="2" id="KW-0067">ATP-binding</keyword>
<dbReference type="STRING" id="1450535.A0A317V115"/>
<evidence type="ECO:0000313" key="5">
    <source>
        <dbReference type="Proteomes" id="UP000246702"/>
    </source>
</evidence>
<dbReference type="GO" id="GO:0140662">
    <property type="term" value="F:ATP-dependent protein folding chaperone"/>
    <property type="evidence" value="ECO:0007669"/>
    <property type="project" value="InterPro"/>
</dbReference>
<keyword evidence="3" id="KW-1133">Transmembrane helix</keyword>
<feature type="transmembrane region" description="Helical" evidence="3">
    <location>
        <begin position="513"/>
        <end position="533"/>
    </location>
</feature>
<protein>
    <submittedName>
        <fullName evidence="4">Actin-like ATPase domain-containing protein</fullName>
    </submittedName>
</protein>
<dbReference type="PANTHER" id="PTHR14187">
    <property type="entry name" value="ALPHA KINASE/ELONGATION FACTOR 2 KINASE"/>
    <property type="match status" value="1"/>
</dbReference>
<sequence>MALFGRLPTMMREEPKLAGKGRRGEMAKNADENILKVVPTLMPKVQEDEKEKANARGLGHDIFHLPPGMNAGGVVRDYLKQVHGYIWNIEALKSLQDPKVLYVFTVPASFSKPAQLAIKDAASEAGFRDGTIYLVKEPEGAATHVFERGLLSELKEYEKIMVVDLGGGTVDIATYMASKVEDTLQTKYLEPSEGLVSLPAYYNHTNLSDIDRNFHDLLSSRFGQKFSKQPVNCTGPGSPLMELFEYYKRTMTGDEASTKKLQFYLPMDLDNPNPRHHDADAQEIILSMDDWGDIFTPVLDEIKLFIQDQFNKAKGPFKYIVLVGGLANIPWIRNAIRQSFHSDQTLVICCPQPELAVVRGALGRLSSDFKQLVISPWYYGVGNLKNEEITWLFNKDEQYSDGKSPIKGFTLTHKQGDSKCIQIPVYGCNRANSPRFTKGNGVLHLGYFTLDLRTINLGKMWHVEGDEGRLEYKIEFTRQMAYVGKAGVLQIRALTLGGMLIGKLLEMEMDIAAPVYFGFSVFLMFVFIVVAFIPSPCFS</sequence>
<dbReference type="SUPFAM" id="SSF53067">
    <property type="entry name" value="Actin-like ATPase domain"/>
    <property type="match status" value="2"/>
</dbReference>
<proteinExistence type="predicted"/>
<organism evidence="4 5">
    <name type="scientific">Aspergillus sclerotioniger CBS 115572</name>
    <dbReference type="NCBI Taxonomy" id="1450535"/>
    <lineage>
        <taxon>Eukaryota</taxon>
        <taxon>Fungi</taxon>
        <taxon>Dikarya</taxon>
        <taxon>Ascomycota</taxon>
        <taxon>Pezizomycotina</taxon>
        <taxon>Eurotiomycetes</taxon>
        <taxon>Eurotiomycetidae</taxon>
        <taxon>Eurotiales</taxon>
        <taxon>Aspergillaceae</taxon>
        <taxon>Aspergillus</taxon>
        <taxon>Aspergillus subgen. Circumdati</taxon>
    </lineage>
</organism>
<comment type="caution">
    <text evidence="4">The sequence shown here is derived from an EMBL/GenBank/DDBJ whole genome shotgun (WGS) entry which is preliminary data.</text>
</comment>
<evidence type="ECO:0000256" key="3">
    <source>
        <dbReference type="SAM" id="Phobius"/>
    </source>
</evidence>
<dbReference type="Pfam" id="PF00012">
    <property type="entry name" value="HSP70"/>
    <property type="match status" value="1"/>
</dbReference>
<reference evidence="4 5" key="1">
    <citation type="submission" date="2016-12" db="EMBL/GenBank/DDBJ databases">
        <title>The genomes of Aspergillus section Nigri reveals drivers in fungal speciation.</title>
        <authorList>
            <consortium name="DOE Joint Genome Institute"/>
            <person name="Vesth T.C."/>
            <person name="Nybo J."/>
            <person name="Theobald S."/>
            <person name="Brandl J."/>
            <person name="Frisvad J.C."/>
            <person name="Nielsen K.F."/>
            <person name="Lyhne E.K."/>
            <person name="Kogle M.E."/>
            <person name="Kuo A."/>
            <person name="Riley R."/>
            <person name="Clum A."/>
            <person name="Nolan M."/>
            <person name="Lipzen A."/>
            <person name="Salamov A."/>
            <person name="Henrissat B."/>
            <person name="Wiebenga A."/>
            <person name="De Vries R.P."/>
            <person name="Grigoriev I.V."/>
            <person name="Mortensen U.H."/>
            <person name="Andersen M.R."/>
            <person name="Baker S.E."/>
        </authorList>
    </citation>
    <scope>NUCLEOTIDE SEQUENCE [LARGE SCALE GENOMIC DNA]</scope>
    <source>
        <strain evidence="4 5">CBS 115572</strain>
    </source>
</reference>
<accession>A0A317V115</accession>
<dbReference type="PANTHER" id="PTHR14187:SF5">
    <property type="entry name" value="HEAT SHOCK 70 KDA PROTEIN 12A"/>
    <property type="match status" value="1"/>
</dbReference>
<keyword evidence="3" id="KW-0812">Transmembrane</keyword>
<dbReference type="OrthoDB" id="2963168at2759"/>
<dbReference type="GO" id="GO:0005524">
    <property type="term" value="F:ATP binding"/>
    <property type="evidence" value="ECO:0007669"/>
    <property type="project" value="UniProtKB-KW"/>
</dbReference>
<dbReference type="EMBL" id="MSFK01000046">
    <property type="protein sequence ID" value="PWY67963.1"/>
    <property type="molecule type" value="Genomic_DNA"/>
</dbReference>